<dbReference type="PANTHER" id="PTHR43178:SF5">
    <property type="entry name" value="LIPOAMIDE ACYLTRANSFERASE COMPONENT OF BRANCHED-CHAIN ALPHA-KETO ACID DEHYDROGENASE COMPLEX, MITOCHONDRIAL"/>
    <property type="match status" value="1"/>
</dbReference>
<sequence>MTVHVIKMPDLGEGIAECELVAWHVKPGDLVKEDQVLADVMTDKATVEIPSSVAGRVVSLGGEVGESLAVGADLIRIERDGSAPTAVVAAAPAPARAPTPEPAESAVPAEPAMATMATPARSAPPMAAPRAATARAPVGYSNGMSGPNGSGVATGLLHGMAHGRVIASPALRERAWSLGVDLSQVAATGPGGRVMQRDLEEHVARHGAPGPVKQAPPPPAPMAAPLVVRPPVAAGEDVVEQVKFVGLRRKIAQRMQEAKRRIPHFSYVEEIDMTELESLRESLNGRHGKSRGKLTVLPFLARAMVNALRDFPDLNANFDDETGTLTRHSAVHIGIATQTDAGLMVPVLRDAQAHDLWSFAAEVQRLADAARSGRIVRDELSGSTITITSLGKIGGIVTTPVINMPEVAIVGVNRIVERPVIRQGAIVPRLLMNLSSSFDHRVVDGVQAAEFVQALREMLEHPAALFVE</sequence>
<evidence type="ECO:0000259" key="8">
    <source>
        <dbReference type="PROSITE" id="PS50968"/>
    </source>
</evidence>
<dbReference type="Pfam" id="PF00364">
    <property type="entry name" value="Biotin_lipoyl"/>
    <property type="match status" value="1"/>
</dbReference>
<feature type="domain" description="Peripheral subunit-binding (PSBD)" evidence="9">
    <location>
        <begin position="166"/>
        <end position="203"/>
    </location>
</feature>
<proteinExistence type="inferred from homology"/>
<dbReference type="InterPro" id="IPR001078">
    <property type="entry name" value="2-oxoacid_DH_actylTfrase"/>
</dbReference>
<dbReference type="InterPro" id="IPR036625">
    <property type="entry name" value="E3-bd_dom_sf"/>
</dbReference>
<comment type="cofactor">
    <cofactor evidence="1 7">
        <name>(R)-lipoate</name>
        <dbReference type="ChEBI" id="CHEBI:83088"/>
    </cofactor>
</comment>
<dbReference type="GO" id="GO:0016746">
    <property type="term" value="F:acyltransferase activity"/>
    <property type="evidence" value="ECO:0007669"/>
    <property type="project" value="UniProtKB-KW"/>
</dbReference>
<dbReference type="PANTHER" id="PTHR43178">
    <property type="entry name" value="DIHYDROLIPOAMIDE ACETYLTRANSFERASE COMPONENT OF PYRUVATE DEHYDROGENASE COMPLEX"/>
    <property type="match status" value="1"/>
</dbReference>
<reference evidence="10 11" key="1">
    <citation type="submission" date="2024-04" db="EMBL/GenBank/DDBJ databases">
        <title>Novel species of the genus Ideonella isolated from streams.</title>
        <authorList>
            <person name="Lu H."/>
        </authorList>
    </citation>
    <scope>NUCLEOTIDE SEQUENCE [LARGE SCALE GENOMIC DNA]</scope>
    <source>
        <strain evidence="10 11">DXS29W</strain>
    </source>
</reference>
<dbReference type="PROSITE" id="PS50968">
    <property type="entry name" value="BIOTINYL_LIPOYL"/>
    <property type="match status" value="1"/>
</dbReference>
<evidence type="ECO:0000256" key="5">
    <source>
        <dbReference type="ARBA" id="ARBA00022823"/>
    </source>
</evidence>
<keyword evidence="11" id="KW-1185">Reference proteome</keyword>
<protein>
    <recommendedName>
        <fullName evidence="7">Dihydrolipoamide acetyltransferase component of pyruvate dehydrogenase complex</fullName>
        <ecNumber evidence="7">2.3.1.-</ecNumber>
    </recommendedName>
</protein>
<gene>
    <name evidence="10" type="ORF">AACH06_06800</name>
</gene>
<evidence type="ECO:0000256" key="7">
    <source>
        <dbReference type="RuleBase" id="RU003423"/>
    </source>
</evidence>
<comment type="subunit">
    <text evidence="3">Forms a 24-polypeptide structural core with octahedral symmetry.</text>
</comment>
<dbReference type="RefSeq" id="WP_341424893.1">
    <property type="nucleotide sequence ID" value="NZ_JBBUTG010000003.1"/>
</dbReference>
<evidence type="ECO:0000313" key="10">
    <source>
        <dbReference type="EMBL" id="MEK8030531.1"/>
    </source>
</evidence>
<organism evidence="10 11">
    <name type="scientific">Ideonella lacteola</name>
    <dbReference type="NCBI Taxonomy" id="2984193"/>
    <lineage>
        <taxon>Bacteria</taxon>
        <taxon>Pseudomonadati</taxon>
        <taxon>Pseudomonadota</taxon>
        <taxon>Betaproteobacteria</taxon>
        <taxon>Burkholderiales</taxon>
        <taxon>Sphaerotilaceae</taxon>
        <taxon>Ideonella</taxon>
    </lineage>
</organism>
<comment type="similarity">
    <text evidence="2 7">Belongs to the 2-oxoacid dehydrogenase family.</text>
</comment>
<comment type="caution">
    <text evidence="10">The sequence shown here is derived from an EMBL/GenBank/DDBJ whole genome shotgun (WGS) entry which is preliminary data.</text>
</comment>
<dbReference type="InterPro" id="IPR004167">
    <property type="entry name" value="PSBD"/>
</dbReference>
<evidence type="ECO:0000256" key="1">
    <source>
        <dbReference type="ARBA" id="ARBA00001938"/>
    </source>
</evidence>
<evidence type="ECO:0000256" key="2">
    <source>
        <dbReference type="ARBA" id="ARBA00007317"/>
    </source>
</evidence>
<dbReference type="SUPFAM" id="SSF47005">
    <property type="entry name" value="Peripheral subunit-binding domain of 2-oxo acid dehydrogenase complex"/>
    <property type="match status" value="1"/>
</dbReference>
<dbReference type="PROSITE" id="PS51826">
    <property type="entry name" value="PSBD"/>
    <property type="match status" value="1"/>
</dbReference>
<keyword evidence="6 7" id="KW-0012">Acyltransferase</keyword>
<dbReference type="SUPFAM" id="SSF51230">
    <property type="entry name" value="Single hybrid motif"/>
    <property type="match status" value="1"/>
</dbReference>
<dbReference type="InterPro" id="IPR011053">
    <property type="entry name" value="Single_hybrid_motif"/>
</dbReference>
<dbReference type="Gene3D" id="3.30.559.10">
    <property type="entry name" value="Chloramphenicol acetyltransferase-like domain"/>
    <property type="match status" value="1"/>
</dbReference>
<feature type="domain" description="Lipoyl-binding" evidence="8">
    <location>
        <begin position="3"/>
        <end position="78"/>
    </location>
</feature>
<dbReference type="Pfam" id="PF00198">
    <property type="entry name" value="2-oxoacid_dh"/>
    <property type="match status" value="1"/>
</dbReference>
<dbReference type="Gene3D" id="2.40.50.100">
    <property type="match status" value="1"/>
</dbReference>
<dbReference type="InterPro" id="IPR050743">
    <property type="entry name" value="2-oxoacid_DH_E2_comp"/>
</dbReference>
<evidence type="ECO:0000259" key="9">
    <source>
        <dbReference type="PROSITE" id="PS51826"/>
    </source>
</evidence>
<dbReference type="EC" id="2.3.1.-" evidence="7"/>
<dbReference type="InterPro" id="IPR003016">
    <property type="entry name" value="2-oxoA_DH_lipoyl-BS"/>
</dbReference>
<dbReference type="EMBL" id="JBBUTG010000003">
    <property type="protein sequence ID" value="MEK8030531.1"/>
    <property type="molecule type" value="Genomic_DNA"/>
</dbReference>
<evidence type="ECO:0000256" key="6">
    <source>
        <dbReference type="ARBA" id="ARBA00023315"/>
    </source>
</evidence>
<dbReference type="Pfam" id="PF02817">
    <property type="entry name" value="E3_binding"/>
    <property type="match status" value="1"/>
</dbReference>
<dbReference type="InterPro" id="IPR000089">
    <property type="entry name" value="Biotin_lipoyl"/>
</dbReference>
<name>A0ABU9BL17_9BURK</name>
<evidence type="ECO:0000256" key="3">
    <source>
        <dbReference type="ARBA" id="ARBA00011484"/>
    </source>
</evidence>
<dbReference type="SUPFAM" id="SSF52777">
    <property type="entry name" value="CoA-dependent acyltransferases"/>
    <property type="match status" value="1"/>
</dbReference>
<keyword evidence="4 7" id="KW-0808">Transferase</keyword>
<accession>A0ABU9BL17</accession>
<keyword evidence="5 7" id="KW-0450">Lipoyl</keyword>
<dbReference type="CDD" id="cd06849">
    <property type="entry name" value="lipoyl_domain"/>
    <property type="match status" value="1"/>
</dbReference>
<dbReference type="Gene3D" id="4.10.320.10">
    <property type="entry name" value="E3-binding domain"/>
    <property type="match status" value="1"/>
</dbReference>
<dbReference type="InterPro" id="IPR023213">
    <property type="entry name" value="CAT-like_dom_sf"/>
</dbReference>
<evidence type="ECO:0000313" key="11">
    <source>
        <dbReference type="Proteomes" id="UP001371218"/>
    </source>
</evidence>
<dbReference type="PROSITE" id="PS00189">
    <property type="entry name" value="LIPOYL"/>
    <property type="match status" value="1"/>
</dbReference>
<evidence type="ECO:0000256" key="4">
    <source>
        <dbReference type="ARBA" id="ARBA00022679"/>
    </source>
</evidence>
<dbReference type="Proteomes" id="UP001371218">
    <property type="component" value="Unassembled WGS sequence"/>
</dbReference>